<evidence type="ECO:0000256" key="6">
    <source>
        <dbReference type="ARBA" id="ARBA00023065"/>
    </source>
</evidence>
<dbReference type="GO" id="GO:0005524">
    <property type="term" value="F:ATP binding"/>
    <property type="evidence" value="ECO:0007669"/>
    <property type="project" value="InterPro"/>
</dbReference>
<keyword evidence="5" id="KW-0408">Iron</keyword>
<keyword evidence="7" id="KW-0472">Membrane</keyword>
<dbReference type="PANTHER" id="PTHR42771">
    <property type="entry name" value="IRON(3+)-HYDROXAMATE IMPORT ATP-BINDING PROTEIN FHUC"/>
    <property type="match status" value="1"/>
</dbReference>
<protein>
    <submittedName>
        <fullName evidence="9">ATPase</fullName>
    </submittedName>
</protein>
<dbReference type="KEGG" id="als:DJ013_16100"/>
<dbReference type="GO" id="GO:0016887">
    <property type="term" value="F:ATP hydrolysis activity"/>
    <property type="evidence" value="ECO:0007669"/>
    <property type="project" value="InterPro"/>
</dbReference>
<proteinExistence type="predicted"/>
<gene>
    <name evidence="9" type="ORF">DJ013_16100</name>
</gene>
<evidence type="ECO:0000256" key="3">
    <source>
        <dbReference type="ARBA" id="ARBA00022475"/>
    </source>
</evidence>
<keyword evidence="3" id="KW-1003">Cell membrane</keyword>
<keyword evidence="2" id="KW-0813">Transport</keyword>
<evidence type="ECO:0000256" key="4">
    <source>
        <dbReference type="ARBA" id="ARBA00022496"/>
    </source>
</evidence>
<dbReference type="InterPro" id="IPR051535">
    <property type="entry name" value="Siderophore_ABC-ATPase"/>
</dbReference>
<dbReference type="Pfam" id="PF13476">
    <property type="entry name" value="AAA_23"/>
    <property type="match status" value="1"/>
</dbReference>
<dbReference type="SUPFAM" id="SSF52540">
    <property type="entry name" value="P-loop containing nucleoside triphosphate hydrolases"/>
    <property type="match status" value="1"/>
</dbReference>
<evidence type="ECO:0000256" key="5">
    <source>
        <dbReference type="ARBA" id="ARBA00023004"/>
    </source>
</evidence>
<organism evidence="9 10">
    <name type="scientific">Arcticibacterium luteifluviistationis</name>
    <dbReference type="NCBI Taxonomy" id="1784714"/>
    <lineage>
        <taxon>Bacteria</taxon>
        <taxon>Pseudomonadati</taxon>
        <taxon>Bacteroidota</taxon>
        <taxon>Cytophagia</taxon>
        <taxon>Cytophagales</taxon>
        <taxon>Leadbetterellaceae</taxon>
        <taxon>Arcticibacterium</taxon>
    </lineage>
</organism>
<keyword evidence="10" id="KW-1185">Reference proteome</keyword>
<dbReference type="Gene3D" id="3.40.50.300">
    <property type="entry name" value="P-loop containing nucleotide triphosphate hydrolases"/>
    <property type="match status" value="2"/>
</dbReference>
<dbReference type="PANTHER" id="PTHR42771:SF2">
    <property type="entry name" value="IRON(3+)-HYDROXAMATE IMPORT ATP-BINDING PROTEIN FHUC"/>
    <property type="match status" value="1"/>
</dbReference>
<feature type="domain" description="AAA+ ATPase" evidence="8">
    <location>
        <begin position="34"/>
        <end position="235"/>
    </location>
</feature>
<evidence type="ECO:0000259" key="8">
    <source>
        <dbReference type="SMART" id="SM00382"/>
    </source>
</evidence>
<accession>A0A2Z4GEK2</accession>
<reference evidence="9 10" key="1">
    <citation type="submission" date="2018-05" db="EMBL/GenBank/DDBJ databases">
        <title>Complete genome sequence of Arcticibacterium luteifluviistationis SM1504T, a cytophagaceae bacterium isolated from Arctic surface seawater.</title>
        <authorList>
            <person name="Li Y."/>
            <person name="Qin Q.-L."/>
        </authorList>
    </citation>
    <scope>NUCLEOTIDE SEQUENCE [LARGE SCALE GENOMIC DNA]</scope>
    <source>
        <strain evidence="9 10">SM1504</strain>
    </source>
</reference>
<dbReference type="InterPro" id="IPR038729">
    <property type="entry name" value="Rad50/SbcC_AAA"/>
</dbReference>
<dbReference type="InterPro" id="IPR003593">
    <property type="entry name" value="AAA+_ATPase"/>
</dbReference>
<evidence type="ECO:0000256" key="2">
    <source>
        <dbReference type="ARBA" id="ARBA00022448"/>
    </source>
</evidence>
<dbReference type="InterPro" id="IPR027417">
    <property type="entry name" value="P-loop_NTPase"/>
</dbReference>
<dbReference type="SMART" id="SM00382">
    <property type="entry name" value="AAA"/>
    <property type="match status" value="1"/>
</dbReference>
<dbReference type="GO" id="GO:0006826">
    <property type="term" value="P:iron ion transport"/>
    <property type="evidence" value="ECO:0007669"/>
    <property type="project" value="UniProtKB-KW"/>
</dbReference>
<dbReference type="EMBL" id="CP029480">
    <property type="protein sequence ID" value="AWV99610.1"/>
    <property type="molecule type" value="Genomic_DNA"/>
</dbReference>
<dbReference type="InterPro" id="IPR003959">
    <property type="entry name" value="ATPase_AAA_core"/>
</dbReference>
<dbReference type="Pfam" id="PF13304">
    <property type="entry name" value="AAA_21"/>
    <property type="match status" value="1"/>
</dbReference>
<dbReference type="Proteomes" id="UP000249873">
    <property type="component" value="Chromosome"/>
</dbReference>
<dbReference type="RefSeq" id="WP_111372978.1">
    <property type="nucleotide sequence ID" value="NZ_CP029480.1"/>
</dbReference>
<comment type="subcellular location">
    <subcellularLocation>
        <location evidence="1">Cell membrane</location>
        <topology evidence="1">Peripheral membrane protein</topology>
    </subcellularLocation>
</comment>
<sequence length="264" mass="29833">MLHLQSVSLRNLPEEEEFPFTLPLIKDLEPIIFNKNITFFVGENGAGKSTILEAIAYKLNVPVAGTASVELDPMLENARKLGKYLSVRQASKSSRGFFLRAEDFIGFVKNIQRQIAELTSEITEIEDTWTVGDINLATKYIKEERQELINRYGENLDAMSHGEGFLKFFLSRITGKGVYLIDEPEAALSPTRLLSLISLIRQKVNDVDAQFIIATHSPIIMAIPEAEILHFKDGKIAPIAYEETEHYQLTKSFLENPGVYLREL</sequence>
<name>A0A2Z4GEK2_9BACT</name>
<evidence type="ECO:0000313" key="10">
    <source>
        <dbReference type="Proteomes" id="UP000249873"/>
    </source>
</evidence>
<evidence type="ECO:0000256" key="7">
    <source>
        <dbReference type="ARBA" id="ARBA00023136"/>
    </source>
</evidence>
<evidence type="ECO:0000256" key="1">
    <source>
        <dbReference type="ARBA" id="ARBA00004202"/>
    </source>
</evidence>
<dbReference type="GO" id="GO:0005886">
    <property type="term" value="C:plasma membrane"/>
    <property type="evidence" value="ECO:0007669"/>
    <property type="project" value="UniProtKB-SubCell"/>
</dbReference>
<dbReference type="OrthoDB" id="9784297at2"/>
<keyword evidence="4" id="KW-0410">Iron transport</keyword>
<evidence type="ECO:0000313" key="9">
    <source>
        <dbReference type="EMBL" id="AWV99610.1"/>
    </source>
</evidence>
<keyword evidence="6" id="KW-0406">Ion transport</keyword>
<dbReference type="AlphaFoldDB" id="A0A2Z4GEK2"/>
<dbReference type="GO" id="GO:0006302">
    <property type="term" value="P:double-strand break repair"/>
    <property type="evidence" value="ECO:0007669"/>
    <property type="project" value="InterPro"/>
</dbReference>